<organism evidence="2 3">
    <name type="scientific">Gnathostoma spinigerum</name>
    <dbReference type="NCBI Taxonomy" id="75299"/>
    <lineage>
        <taxon>Eukaryota</taxon>
        <taxon>Metazoa</taxon>
        <taxon>Ecdysozoa</taxon>
        <taxon>Nematoda</taxon>
        <taxon>Chromadorea</taxon>
        <taxon>Rhabditida</taxon>
        <taxon>Spirurina</taxon>
        <taxon>Gnathostomatomorpha</taxon>
        <taxon>Gnathostomatoidea</taxon>
        <taxon>Gnathostomatidae</taxon>
        <taxon>Gnathostoma</taxon>
    </lineage>
</organism>
<accession>A0ABD6F0A2</accession>
<keyword evidence="1" id="KW-0472">Membrane</keyword>
<dbReference type="Proteomes" id="UP001608902">
    <property type="component" value="Unassembled WGS sequence"/>
</dbReference>
<sequence>MFTDVLLLRLTEMSWPSWLQPYVEVLLLWISWAIEYIDWDYMEYLAWLFLPIFIAFVLPVLILFFIYGCVIFLHLYRLRNRIREAYASSLWDAARISIASFWDAVGTVWHDMKFAGWKMFQIKEQLYLYIITALCRLMFTML</sequence>
<keyword evidence="1" id="KW-0812">Transmembrane</keyword>
<dbReference type="EMBL" id="JBGFUD010014607">
    <property type="protein sequence ID" value="MFH4983964.1"/>
    <property type="molecule type" value="Genomic_DNA"/>
</dbReference>
<evidence type="ECO:0000256" key="1">
    <source>
        <dbReference type="SAM" id="Phobius"/>
    </source>
</evidence>
<proteinExistence type="predicted"/>
<keyword evidence="3" id="KW-1185">Reference proteome</keyword>
<evidence type="ECO:0000313" key="3">
    <source>
        <dbReference type="Proteomes" id="UP001608902"/>
    </source>
</evidence>
<evidence type="ECO:0000313" key="2">
    <source>
        <dbReference type="EMBL" id="MFH4983964.1"/>
    </source>
</evidence>
<keyword evidence="1" id="KW-1133">Transmembrane helix</keyword>
<gene>
    <name evidence="2" type="ORF">AB6A40_010673</name>
</gene>
<feature type="transmembrane region" description="Helical" evidence="1">
    <location>
        <begin position="45"/>
        <end position="73"/>
    </location>
</feature>
<name>A0ABD6F0A2_9BILA</name>
<dbReference type="AlphaFoldDB" id="A0ABD6F0A2"/>
<protein>
    <recommendedName>
        <fullName evidence="4">Anoctamin</fullName>
    </recommendedName>
</protein>
<reference evidence="2 3" key="1">
    <citation type="submission" date="2024-08" db="EMBL/GenBank/DDBJ databases">
        <title>Gnathostoma spinigerum genome.</title>
        <authorList>
            <person name="Gonzalez-Bertolin B."/>
            <person name="Monzon S."/>
            <person name="Zaballos A."/>
            <person name="Jimenez P."/>
            <person name="Dekumyoy P."/>
            <person name="Varona S."/>
            <person name="Cuesta I."/>
            <person name="Sumanam S."/>
            <person name="Adisakwattana P."/>
            <person name="Gasser R.B."/>
            <person name="Hernandez-Gonzalez A."/>
            <person name="Young N.D."/>
            <person name="Perteguer M.J."/>
        </authorList>
    </citation>
    <scope>NUCLEOTIDE SEQUENCE [LARGE SCALE GENOMIC DNA]</scope>
    <source>
        <strain evidence="2">AL3</strain>
        <tissue evidence="2">Liver</tissue>
    </source>
</reference>
<comment type="caution">
    <text evidence="2">The sequence shown here is derived from an EMBL/GenBank/DDBJ whole genome shotgun (WGS) entry which is preliminary data.</text>
</comment>
<evidence type="ECO:0008006" key="4">
    <source>
        <dbReference type="Google" id="ProtNLM"/>
    </source>
</evidence>